<evidence type="ECO:0000313" key="4">
    <source>
        <dbReference type="Proteomes" id="UP001515683"/>
    </source>
</evidence>
<comment type="caution">
    <text evidence="3">The sequence shown here is derived from an EMBL/GenBank/DDBJ whole genome shotgun (WGS) entry which is preliminary data.</text>
</comment>
<dbReference type="SUPFAM" id="SSF82771">
    <property type="entry name" value="GIY-YIG endonuclease"/>
    <property type="match status" value="1"/>
</dbReference>
<dbReference type="InterPro" id="IPR050190">
    <property type="entry name" value="UPF0213_domain"/>
</dbReference>
<accession>A0ABX0REM0</accession>
<protein>
    <submittedName>
        <fullName evidence="3">GIY-YIG nuclease family protein</fullName>
    </submittedName>
</protein>
<dbReference type="Pfam" id="PF01541">
    <property type="entry name" value="GIY-YIG"/>
    <property type="match status" value="1"/>
</dbReference>
<evidence type="ECO:0000259" key="2">
    <source>
        <dbReference type="PROSITE" id="PS50164"/>
    </source>
</evidence>
<dbReference type="InterPro" id="IPR035901">
    <property type="entry name" value="GIY-YIG_endonuc_sf"/>
</dbReference>
<feature type="domain" description="GIY-YIG" evidence="2">
    <location>
        <begin position="3"/>
        <end position="78"/>
    </location>
</feature>
<sequence length="103" mass="11562">MSHGWQLYIVRTASGALYTGITTDVERRVGQHQRGIGARALRGKGPITLVFHCAAGDRASASRLEYQVKQLKRQQKLQLVEHQPHSLTQWLTQNDQTAQSTQP</sequence>
<reference evidence="3 4" key="1">
    <citation type="journal article" date="2019" name="bioRxiv">
        <title>Bacteria contribute to plant secondary compound degradation in a generalist herbivore system.</title>
        <authorList>
            <person name="Francoeur C.B."/>
            <person name="Khadempour L."/>
            <person name="Moreira-Soto R.D."/>
            <person name="Gotting K."/>
            <person name="Book A.J."/>
            <person name="Pinto-Tomas A.A."/>
            <person name="Keefover-Ring K."/>
            <person name="Currie C.R."/>
        </authorList>
    </citation>
    <scope>NUCLEOTIDE SEQUENCE [LARGE SCALE GENOMIC DNA]</scope>
    <source>
        <strain evidence="3">Acro-835</strain>
    </source>
</reference>
<dbReference type="PANTHER" id="PTHR34477:SF1">
    <property type="entry name" value="UPF0213 PROTEIN YHBQ"/>
    <property type="match status" value="1"/>
</dbReference>
<dbReference type="PROSITE" id="PS50164">
    <property type="entry name" value="GIY_YIG"/>
    <property type="match status" value="1"/>
</dbReference>
<evidence type="ECO:0000256" key="1">
    <source>
        <dbReference type="ARBA" id="ARBA00007435"/>
    </source>
</evidence>
<evidence type="ECO:0000313" key="3">
    <source>
        <dbReference type="EMBL" id="NIF22593.1"/>
    </source>
</evidence>
<gene>
    <name evidence="3" type="ORF">F3J40_13420</name>
</gene>
<dbReference type="Proteomes" id="UP001515683">
    <property type="component" value="Unassembled WGS sequence"/>
</dbReference>
<keyword evidence="4" id="KW-1185">Reference proteome</keyword>
<dbReference type="PANTHER" id="PTHR34477">
    <property type="entry name" value="UPF0213 PROTEIN YHBQ"/>
    <property type="match status" value="1"/>
</dbReference>
<dbReference type="CDD" id="cd10456">
    <property type="entry name" value="GIY-YIG_UPF0213"/>
    <property type="match status" value="1"/>
</dbReference>
<name>A0ABX0REM0_9GAMM</name>
<dbReference type="Gene3D" id="3.40.1440.10">
    <property type="entry name" value="GIY-YIG endonuclease"/>
    <property type="match status" value="1"/>
</dbReference>
<dbReference type="RefSeq" id="WP_167015368.1">
    <property type="nucleotide sequence ID" value="NZ_VWXF01000005.1"/>
</dbReference>
<organism evidence="3 4">
    <name type="scientific">Candidatus Pantoea multigeneris</name>
    <dbReference type="NCBI Taxonomy" id="2608357"/>
    <lineage>
        <taxon>Bacteria</taxon>
        <taxon>Pseudomonadati</taxon>
        <taxon>Pseudomonadota</taxon>
        <taxon>Gammaproteobacteria</taxon>
        <taxon>Enterobacterales</taxon>
        <taxon>Erwiniaceae</taxon>
        <taxon>Pantoea</taxon>
    </lineage>
</organism>
<dbReference type="EMBL" id="VWXF01000005">
    <property type="protein sequence ID" value="NIF22593.1"/>
    <property type="molecule type" value="Genomic_DNA"/>
</dbReference>
<dbReference type="InterPro" id="IPR000305">
    <property type="entry name" value="GIY-YIG_endonuc"/>
</dbReference>
<proteinExistence type="inferred from homology"/>
<comment type="similarity">
    <text evidence="1">Belongs to the UPF0213 family.</text>
</comment>